<evidence type="ECO:0000313" key="4">
    <source>
        <dbReference type="Proteomes" id="UP000501107"/>
    </source>
</evidence>
<dbReference type="EMBL" id="CP009332">
    <property type="protein sequence ID" value="AJG73671.1"/>
    <property type="molecule type" value="Genomic_DNA"/>
</dbReference>
<accession>A0A0B5WWL2</accession>
<dbReference type="Proteomes" id="UP000031876">
    <property type="component" value="Plasmid 3"/>
</dbReference>
<sequence>METQKAVFTMVNGEEININTLPYQSEEEFYEAISTKQGRFIRFGKRLINLDNVIDVSLELQDSYANQPVDLSHVLNDIKLEDDNEK</sequence>
<dbReference type="EMBL" id="CP053977">
    <property type="protein sequence ID" value="QKH22436.1"/>
    <property type="molecule type" value="Genomic_DNA"/>
</dbReference>
<gene>
    <name evidence="1" type="ORF">BF38_6113</name>
    <name evidence="2" type="ORF">FOC89_00180</name>
</gene>
<protein>
    <submittedName>
        <fullName evidence="2">Uncharacterized protein</fullName>
    </submittedName>
</protein>
<reference evidence="1 3" key="1">
    <citation type="journal article" date="2015" name="Genome Announc.">
        <title>Complete genome sequences for 35 biothreat assay-relevant bacillus species.</title>
        <authorList>
            <person name="Johnson S.L."/>
            <person name="Daligault H.E."/>
            <person name="Davenport K.W."/>
            <person name="Jaissle J."/>
            <person name="Frey K.G."/>
            <person name="Ladner J.T."/>
            <person name="Broomall S.M."/>
            <person name="Bishop-Lilly K.A."/>
            <person name="Bruce D.C."/>
            <person name="Gibbons H.S."/>
            <person name="Coyne S.R."/>
            <person name="Lo C.C."/>
            <person name="Meincke L."/>
            <person name="Munk A.C."/>
            <person name="Koroleva G.I."/>
            <person name="Rosenzweig C.N."/>
            <person name="Palacios G.F."/>
            <person name="Redden C.L."/>
            <person name="Minogue T.D."/>
            <person name="Chain P.S."/>
        </authorList>
    </citation>
    <scope>NUCLEOTIDE SEQUENCE [LARGE SCALE GENOMIC DNA]</scope>
    <source>
        <strain evidence="1 3">HD1011</strain>
        <plasmid evidence="1 3">3</plasmid>
    </source>
</reference>
<evidence type="ECO:0000313" key="2">
    <source>
        <dbReference type="EMBL" id="QKH22436.1"/>
    </source>
</evidence>
<keyword evidence="2" id="KW-0614">Plasmid</keyword>
<geneLocation type="plasmid" evidence="1 3">
    <name>3</name>
</geneLocation>
<reference evidence="2 4" key="2">
    <citation type="submission" date="2020-05" db="EMBL/GenBank/DDBJ databases">
        <title>FDA dAtabase for Regulatory Grade micrObial Sequences (FDA-ARGOS): Supporting development and validation of Infectious Disease Dx tests.</title>
        <authorList>
            <person name="Nelson B."/>
            <person name="Plummer A."/>
            <person name="Tallon L."/>
            <person name="Sadzewicz L."/>
            <person name="Zhao X."/>
            <person name="Vavikolanu K."/>
            <person name="Mehta A."/>
            <person name="Aluvathingal J."/>
            <person name="Nadendla S."/>
            <person name="Myers T."/>
            <person name="Yan Y."/>
            <person name="Sichtig H."/>
        </authorList>
    </citation>
    <scope>NUCLEOTIDE SEQUENCE [LARGE SCALE GENOMIC DNA]</scope>
    <source>
        <strain evidence="2 4">FDAARGOS_795</strain>
        <plasmid evidence="2 4">unnamed1</plasmid>
    </source>
</reference>
<dbReference type="AlphaFoldDB" id="A0A0B5WWL2"/>
<dbReference type="KEGG" id="btw:BF38_6113"/>
<dbReference type="Proteomes" id="UP000501107">
    <property type="component" value="Plasmid unnamed1"/>
</dbReference>
<evidence type="ECO:0000313" key="3">
    <source>
        <dbReference type="Proteomes" id="UP000031876"/>
    </source>
</evidence>
<geneLocation type="plasmid" evidence="2 4">
    <name>unnamed1</name>
</geneLocation>
<proteinExistence type="predicted"/>
<dbReference type="RefSeq" id="WP_000449880.1">
    <property type="nucleotide sequence ID" value="NZ_CP009332.1"/>
</dbReference>
<organism evidence="2 4">
    <name type="scientific">Bacillus thuringiensis</name>
    <dbReference type="NCBI Taxonomy" id="1428"/>
    <lineage>
        <taxon>Bacteria</taxon>
        <taxon>Bacillati</taxon>
        <taxon>Bacillota</taxon>
        <taxon>Bacilli</taxon>
        <taxon>Bacillales</taxon>
        <taxon>Bacillaceae</taxon>
        <taxon>Bacillus</taxon>
        <taxon>Bacillus cereus group</taxon>
    </lineage>
</organism>
<evidence type="ECO:0000313" key="1">
    <source>
        <dbReference type="EMBL" id="AJG73671.1"/>
    </source>
</evidence>
<name>A0A0B5WWL2_BACTU</name>